<dbReference type="OrthoDB" id="190812at2157"/>
<dbReference type="STRING" id="1459636.NTE_01792"/>
<protein>
    <submittedName>
        <fullName evidence="3">Ethanolamine utilization protein</fullName>
    </submittedName>
</protein>
<evidence type="ECO:0000313" key="3">
    <source>
        <dbReference type="EMBL" id="AIF83853.1"/>
    </source>
</evidence>
<sequence>MLEGEYSVRYGEKTVLAKAGDFVFIPKETPHNYQSGPEGGKVLVISPASLERYFADVASVLKERPITWEMEQEIARKYGQEFLDGLKHRGQ</sequence>
<dbReference type="GO" id="GO:0006355">
    <property type="term" value="P:regulation of DNA-templated transcription"/>
    <property type="evidence" value="ECO:0007669"/>
    <property type="project" value="InterPro"/>
</dbReference>
<dbReference type="InterPro" id="IPR011051">
    <property type="entry name" value="RmlC_Cupin_sf"/>
</dbReference>
<dbReference type="HOGENOM" id="CLU_2419874_0_0_2"/>
<dbReference type="Gene3D" id="2.60.120.10">
    <property type="entry name" value="Jelly Rolls"/>
    <property type="match status" value="1"/>
</dbReference>
<dbReference type="GO" id="GO:0003677">
    <property type="term" value="F:DNA binding"/>
    <property type="evidence" value="ECO:0007669"/>
    <property type="project" value="UniProtKB-KW"/>
</dbReference>
<dbReference type="KEGG" id="nev:NTE_01792"/>
<accession>A0A075MRR3</accession>
<dbReference type="Proteomes" id="UP000028194">
    <property type="component" value="Chromosome"/>
</dbReference>
<proteinExistence type="predicted"/>
<feature type="domain" description="AraC-type arabinose-binding/dimerisation" evidence="2">
    <location>
        <begin position="2"/>
        <end position="60"/>
    </location>
</feature>
<evidence type="ECO:0000256" key="1">
    <source>
        <dbReference type="ARBA" id="ARBA00023125"/>
    </source>
</evidence>
<evidence type="ECO:0000259" key="2">
    <source>
        <dbReference type="Pfam" id="PF02311"/>
    </source>
</evidence>
<keyword evidence="1" id="KW-0238">DNA-binding</keyword>
<organism evidence="3 4">
    <name type="scientific">Candidatus Nitrososphaera evergladensis SR1</name>
    <dbReference type="NCBI Taxonomy" id="1459636"/>
    <lineage>
        <taxon>Archaea</taxon>
        <taxon>Nitrososphaerota</taxon>
        <taxon>Nitrososphaeria</taxon>
        <taxon>Nitrososphaerales</taxon>
        <taxon>Nitrososphaeraceae</taxon>
        <taxon>Nitrososphaera</taxon>
    </lineage>
</organism>
<dbReference type="InterPro" id="IPR014710">
    <property type="entry name" value="RmlC-like_jellyroll"/>
</dbReference>
<dbReference type="AlphaFoldDB" id="A0A075MRR3"/>
<name>A0A075MRR3_9ARCH</name>
<keyword evidence="4" id="KW-1185">Reference proteome</keyword>
<gene>
    <name evidence="3" type="ORF">NTE_01792</name>
</gene>
<dbReference type="SUPFAM" id="SSF51182">
    <property type="entry name" value="RmlC-like cupins"/>
    <property type="match status" value="1"/>
</dbReference>
<reference evidence="3 4" key="1">
    <citation type="journal article" date="2014" name="PLoS ONE">
        <title>Genome Sequence of Candidatus Nitrososphaera evergladensis from Group I.1b Enriched from Everglades Soil Reveals Novel Genomic Features of the Ammonia-Oxidizing Archaea.</title>
        <authorList>
            <person name="Zhalnina K.V."/>
            <person name="Dias R."/>
            <person name="Leonard M.T."/>
            <person name="Dorr de Quadros P."/>
            <person name="Camargo F.A."/>
            <person name="Drew J.C."/>
            <person name="Farmerie W.G."/>
            <person name="Daroub S.H."/>
            <person name="Triplett E.W."/>
        </authorList>
    </citation>
    <scope>NUCLEOTIDE SEQUENCE [LARGE SCALE GENOMIC DNA]</scope>
    <source>
        <strain evidence="3 4">SR1</strain>
    </source>
</reference>
<dbReference type="InterPro" id="IPR003313">
    <property type="entry name" value="AraC-bd"/>
</dbReference>
<evidence type="ECO:0000313" key="4">
    <source>
        <dbReference type="Proteomes" id="UP000028194"/>
    </source>
</evidence>
<dbReference type="EMBL" id="CP007174">
    <property type="protein sequence ID" value="AIF83853.1"/>
    <property type="molecule type" value="Genomic_DNA"/>
</dbReference>
<dbReference type="Pfam" id="PF02311">
    <property type="entry name" value="AraC_binding"/>
    <property type="match status" value="1"/>
</dbReference>